<dbReference type="EMBL" id="JAWHQM010000032">
    <property type="protein sequence ID" value="KAK5633437.1"/>
    <property type="molecule type" value="Genomic_DNA"/>
</dbReference>
<keyword evidence="3" id="KW-0539">Nucleus</keyword>
<dbReference type="Pfam" id="PF03184">
    <property type="entry name" value="DDE_1"/>
    <property type="match status" value="1"/>
</dbReference>
<dbReference type="GO" id="GO:0003677">
    <property type="term" value="F:DNA binding"/>
    <property type="evidence" value="ECO:0007669"/>
    <property type="project" value="UniProtKB-KW"/>
</dbReference>
<dbReference type="PANTHER" id="PTHR19303:SF74">
    <property type="entry name" value="POGO TRANSPOSABLE ELEMENT WITH KRAB DOMAIN"/>
    <property type="match status" value="1"/>
</dbReference>
<name>A0AAN7Z7M4_9PEZI</name>
<evidence type="ECO:0000256" key="3">
    <source>
        <dbReference type="ARBA" id="ARBA00023242"/>
    </source>
</evidence>
<evidence type="ECO:0000256" key="1">
    <source>
        <dbReference type="ARBA" id="ARBA00004123"/>
    </source>
</evidence>
<dbReference type="InterPro" id="IPR004875">
    <property type="entry name" value="DDE_SF_endonuclease_dom"/>
</dbReference>
<dbReference type="InterPro" id="IPR006600">
    <property type="entry name" value="HTH_CenpB_DNA-bd_dom"/>
</dbReference>
<evidence type="ECO:0000259" key="4">
    <source>
        <dbReference type="PROSITE" id="PS51253"/>
    </source>
</evidence>
<organism evidence="5 6">
    <name type="scientific">Xylaria bambusicola</name>
    <dbReference type="NCBI Taxonomy" id="326684"/>
    <lineage>
        <taxon>Eukaryota</taxon>
        <taxon>Fungi</taxon>
        <taxon>Dikarya</taxon>
        <taxon>Ascomycota</taxon>
        <taxon>Pezizomycotina</taxon>
        <taxon>Sordariomycetes</taxon>
        <taxon>Xylariomycetidae</taxon>
        <taxon>Xylariales</taxon>
        <taxon>Xylariaceae</taxon>
        <taxon>Xylaria</taxon>
    </lineage>
</organism>
<comment type="caution">
    <text evidence="5">The sequence shown here is derived from an EMBL/GenBank/DDBJ whole genome shotgun (WGS) entry which is preliminary data.</text>
</comment>
<dbReference type="InterPro" id="IPR007889">
    <property type="entry name" value="HTH_Psq"/>
</dbReference>
<dbReference type="PANTHER" id="PTHR19303">
    <property type="entry name" value="TRANSPOSON"/>
    <property type="match status" value="1"/>
</dbReference>
<gene>
    <name evidence="5" type="ORF">RRF57_009151</name>
</gene>
<feature type="domain" description="HTH CENPB-type" evidence="4">
    <location>
        <begin position="49"/>
        <end position="119"/>
    </location>
</feature>
<dbReference type="AlphaFoldDB" id="A0AAN7Z7M4"/>
<dbReference type="PROSITE" id="PS51253">
    <property type="entry name" value="HTH_CENPB"/>
    <property type="match status" value="1"/>
</dbReference>
<dbReference type="Proteomes" id="UP001305414">
    <property type="component" value="Unassembled WGS sequence"/>
</dbReference>
<sequence length="420" mass="48169">MVGLATQLRTVHAINAIEDGMSMRKASKAYDVDRSYIRRRLDCIPTKKEAAEARQALSKAHEELLANWATTQGNLGYSPPIHRFKAYAEAISKAAGCNIKLGKHWHTRYCTRFPSLKALRSRTIDFKRVNGASIANINVFFDRLDDPAIATIPPDYIYNADEFGVFVGLGDNSVVIGNAFRKIIYTKGPRNLEWVTIVQAINATGKATPPLIIFAGKFIQEQWFPTHLHEYYRNWHFTNSQKGWINQEIAVRWLKEVFIPYTKPEDPLQWRLLIIDGHNSHTTTEFMTACLLNRIYLVFLPSHASHVLQPCDLGPFSVIKRAYRRILMDVCTKRCQSYPGKLEFLETFAIAREEALTEKNIKAGFQATGIWPRNRQKPLNSRLVRDAERKDREKAQETIIQREKTPDFYNIFTLAPISTP</sequence>
<keyword evidence="6" id="KW-1185">Reference proteome</keyword>
<comment type="subcellular location">
    <subcellularLocation>
        <location evidence="1">Nucleus</location>
    </subcellularLocation>
</comment>
<evidence type="ECO:0000256" key="2">
    <source>
        <dbReference type="ARBA" id="ARBA00023125"/>
    </source>
</evidence>
<accession>A0AAN7Z7M4</accession>
<evidence type="ECO:0000313" key="6">
    <source>
        <dbReference type="Proteomes" id="UP001305414"/>
    </source>
</evidence>
<keyword evidence="2" id="KW-0238">DNA-binding</keyword>
<protein>
    <recommendedName>
        <fullName evidence="4">HTH CENPB-type domain-containing protein</fullName>
    </recommendedName>
</protein>
<dbReference type="GO" id="GO:0005634">
    <property type="term" value="C:nucleus"/>
    <property type="evidence" value="ECO:0007669"/>
    <property type="project" value="UniProtKB-SubCell"/>
</dbReference>
<dbReference type="Pfam" id="PF05225">
    <property type="entry name" value="HTH_psq"/>
    <property type="match status" value="1"/>
</dbReference>
<reference evidence="5 6" key="1">
    <citation type="submission" date="2023-10" db="EMBL/GenBank/DDBJ databases">
        <title>Draft genome sequence of Xylaria bambusicola isolate GMP-LS, the root and basal stem rot pathogen of sugarcane in Indonesia.</title>
        <authorList>
            <person name="Selvaraj P."/>
            <person name="Muralishankar V."/>
            <person name="Muruganantham S."/>
            <person name="Sp S."/>
            <person name="Haryani S."/>
            <person name="Lau K.J.X."/>
            <person name="Naqvi N.I."/>
        </authorList>
    </citation>
    <scope>NUCLEOTIDE SEQUENCE [LARGE SCALE GENOMIC DNA]</scope>
    <source>
        <strain evidence="5">GMP-LS</strain>
    </source>
</reference>
<proteinExistence type="predicted"/>
<evidence type="ECO:0000313" key="5">
    <source>
        <dbReference type="EMBL" id="KAK5633437.1"/>
    </source>
</evidence>
<dbReference type="InterPro" id="IPR050863">
    <property type="entry name" value="CenT-Element_Derived"/>
</dbReference>